<proteinExistence type="predicted"/>
<gene>
    <name evidence="1" type="ORF">XELAEV_18006786mg</name>
</gene>
<protein>
    <submittedName>
        <fullName evidence="1">Uncharacterized protein</fullName>
    </submittedName>
</protein>
<reference evidence="2" key="1">
    <citation type="journal article" date="2016" name="Nature">
        <title>Genome evolution in the allotetraploid frog Xenopus laevis.</title>
        <authorList>
            <person name="Session A.M."/>
            <person name="Uno Y."/>
            <person name="Kwon T."/>
            <person name="Chapman J.A."/>
            <person name="Toyoda A."/>
            <person name="Takahashi S."/>
            <person name="Fukui A."/>
            <person name="Hikosaka A."/>
            <person name="Suzuki A."/>
            <person name="Kondo M."/>
            <person name="van Heeringen S.J."/>
            <person name="Quigley I."/>
            <person name="Heinz S."/>
            <person name="Ogino H."/>
            <person name="Ochi H."/>
            <person name="Hellsten U."/>
            <person name="Lyons J.B."/>
            <person name="Simakov O."/>
            <person name="Putnam N."/>
            <person name="Stites J."/>
            <person name="Kuroki Y."/>
            <person name="Tanaka T."/>
            <person name="Michiue T."/>
            <person name="Watanabe M."/>
            <person name="Bogdanovic O."/>
            <person name="Lister R."/>
            <person name="Georgiou G."/>
            <person name="Paranjpe S.S."/>
            <person name="van Kruijsbergen I."/>
            <person name="Shu S."/>
            <person name="Carlson J."/>
            <person name="Kinoshita T."/>
            <person name="Ohta Y."/>
            <person name="Mawaribuchi S."/>
            <person name="Jenkins J."/>
            <person name="Grimwood J."/>
            <person name="Schmutz J."/>
            <person name="Mitros T."/>
            <person name="Mozaffari S.V."/>
            <person name="Suzuki Y."/>
            <person name="Haramoto Y."/>
            <person name="Yamamoto T.S."/>
            <person name="Takagi C."/>
            <person name="Heald R."/>
            <person name="Miller K."/>
            <person name="Haudenschild C."/>
            <person name="Kitzman J."/>
            <person name="Nakayama T."/>
            <person name="Izutsu Y."/>
            <person name="Robert J."/>
            <person name="Fortriede J."/>
            <person name="Burns K."/>
            <person name="Lotay V."/>
            <person name="Karimi K."/>
            <person name="Yasuoka Y."/>
            <person name="Dichmann D.S."/>
            <person name="Flajnik M.F."/>
            <person name="Houston D.W."/>
            <person name="Shendure J."/>
            <person name="DuPasquier L."/>
            <person name="Vize P.D."/>
            <person name="Zorn A.M."/>
            <person name="Ito M."/>
            <person name="Marcotte E.M."/>
            <person name="Wallingford J.B."/>
            <person name="Ito Y."/>
            <person name="Asashima M."/>
            <person name="Ueno N."/>
            <person name="Matsuda Y."/>
            <person name="Veenstra G.J."/>
            <person name="Fujiyama A."/>
            <person name="Harland R.M."/>
            <person name="Taira M."/>
            <person name="Rokhsar D.S."/>
        </authorList>
    </citation>
    <scope>NUCLEOTIDE SEQUENCE [LARGE SCALE GENOMIC DNA]</scope>
    <source>
        <strain evidence="2">J</strain>
    </source>
</reference>
<dbReference type="AlphaFoldDB" id="A0A974DZA0"/>
<dbReference type="PANTHER" id="PTHR21301:SF12">
    <property type="match status" value="1"/>
</dbReference>
<name>A0A974DZA0_XENLA</name>
<sequence>MAMLEDRYIYRDVDFTLHCTAWWRYIDNVFVLWQGYVESLLWFCTKLNDVHPSITFSLTYDTQSIHFLDVLIYKGIDGRLCTSLYSKPTDHNQILHYKSQHPPHTKSQHPPHTKNSIPITQLSSEEVDTKQIYTFCNTILNKQSIGNILRKHWHILKNAYPNIQEFKTTPLVSYRRGRTIGTSVTSSNLKTKNPTTNTFLGGKSTGMYPCLCCNQCPFVSKGKEFVHPQTGKRVKLRGYYTCTTKFAIYILTCETTQKVKSCISQHRSSINLGNMTLPVSKHILEKGHT</sequence>
<organism evidence="1 2">
    <name type="scientific">Xenopus laevis</name>
    <name type="common">African clawed frog</name>
    <dbReference type="NCBI Taxonomy" id="8355"/>
    <lineage>
        <taxon>Eukaryota</taxon>
        <taxon>Metazoa</taxon>
        <taxon>Chordata</taxon>
        <taxon>Craniata</taxon>
        <taxon>Vertebrata</taxon>
        <taxon>Euteleostomi</taxon>
        <taxon>Amphibia</taxon>
        <taxon>Batrachia</taxon>
        <taxon>Anura</taxon>
        <taxon>Pipoidea</taxon>
        <taxon>Pipidae</taxon>
        <taxon>Xenopodinae</taxon>
        <taxon>Xenopus</taxon>
        <taxon>Xenopus</taxon>
    </lineage>
</organism>
<dbReference type="PANTHER" id="PTHR21301">
    <property type="entry name" value="REVERSE TRANSCRIPTASE"/>
    <property type="match status" value="1"/>
</dbReference>
<dbReference type="Proteomes" id="UP000694892">
    <property type="component" value="Chromosome 1L"/>
</dbReference>
<evidence type="ECO:0000313" key="2">
    <source>
        <dbReference type="Proteomes" id="UP000694892"/>
    </source>
</evidence>
<dbReference type="EMBL" id="CM004466">
    <property type="protein sequence ID" value="OCU01005.1"/>
    <property type="molecule type" value="Genomic_DNA"/>
</dbReference>
<accession>A0A974DZA0</accession>
<evidence type="ECO:0000313" key="1">
    <source>
        <dbReference type="EMBL" id="OCU01005.1"/>
    </source>
</evidence>